<name>A0A8S1ADL1_ARCPL</name>
<sequence>MRIRRTITNRDKYSFSKYLRSELEISGILETPNESLGHMALLVAKSKIGVELSDNEIDWIERVRPKRPPPEINQSKPEQKLPRPVVVRLQRRDKRDLILKAAKTRRNLTTTDLELNGPDLKVFFNERLTKENRNLFRAALNPKNWASHNVSSVMAPSISGNLMGNQERTS</sequence>
<evidence type="ECO:0000313" key="1">
    <source>
        <dbReference type="EMBL" id="CAB3243059.1"/>
    </source>
</evidence>
<proteinExistence type="predicted"/>
<organism evidence="1 2">
    <name type="scientific">Arctia plantaginis</name>
    <name type="common">Wood tiger moth</name>
    <name type="synonym">Phalaena plantaginis</name>
    <dbReference type="NCBI Taxonomy" id="874455"/>
    <lineage>
        <taxon>Eukaryota</taxon>
        <taxon>Metazoa</taxon>
        <taxon>Ecdysozoa</taxon>
        <taxon>Arthropoda</taxon>
        <taxon>Hexapoda</taxon>
        <taxon>Insecta</taxon>
        <taxon>Pterygota</taxon>
        <taxon>Neoptera</taxon>
        <taxon>Endopterygota</taxon>
        <taxon>Lepidoptera</taxon>
        <taxon>Glossata</taxon>
        <taxon>Ditrysia</taxon>
        <taxon>Noctuoidea</taxon>
        <taxon>Erebidae</taxon>
        <taxon>Arctiinae</taxon>
        <taxon>Arctia</taxon>
    </lineage>
</organism>
<dbReference type="AlphaFoldDB" id="A0A8S1ADL1"/>
<evidence type="ECO:0000313" key="2">
    <source>
        <dbReference type="Proteomes" id="UP000494256"/>
    </source>
</evidence>
<gene>
    <name evidence="1" type="ORF">APLA_LOCUS10210</name>
</gene>
<dbReference type="EMBL" id="CADEBD010000314">
    <property type="protein sequence ID" value="CAB3243059.1"/>
    <property type="molecule type" value="Genomic_DNA"/>
</dbReference>
<dbReference type="Gene3D" id="3.30.70.1820">
    <property type="entry name" value="L1 transposable element, RRM domain"/>
    <property type="match status" value="1"/>
</dbReference>
<protein>
    <submittedName>
        <fullName evidence="1">Uncharacterized protein</fullName>
    </submittedName>
</protein>
<dbReference type="Proteomes" id="UP000494256">
    <property type="component" value="Unassembled WGS sequence"/>
</dbReference>
<reference evidence="1 2" key="1">
    <citation type="submission" date="2020-04" db="EMBL/GenBank/DDBJ databases">
        <authorList>
            <person name="Wallbank WR R."/>
            <person name="Pardo Diaz C."/>
            <person name="Kozak K."/>
            <person name="Martin S."/>
            <person name="Jiggins C."/>
            <person name="Moest M."/>
            <person name="Warren A I."/>
            <person name="Byers J.R.P. K."/>
            <person name="Montejo-Kovacevich G."/>
            <person name="Yen C E."/>
        </authorList>
    </citation>
    <scope>NUCLEOTIDE SEQUENCE [LARGE SCALE GENOMIC DNA]</scope>
</reference>
<accession>A0A8S1ADL1</accession>
<dbReference type="OrthoDB" id="440711at2759"/>
<comment type="caution">
    <text evidence="1">The sequence shown here is derived from an EMBL/GenBank/DDBJ whole genome shotgun (WGS) entry which is preliminary data.</text>
</comment>